<dbReference type="Proteomes" id="UP000613580">
    <property type="component" value="Unassembled WGS sequence"/>
</dbReference>
<dbReference type="AlphaFoldDB" id="A0A8H6SHN6"/>
<proteinExistence type="predicted"/>
<dbReference type="Gene3D" id="3.40.50.720">
    <property type="entry name" value="NAD(P)-binding Rossmann-like Domain"/>
    <property type="match status" value="1"/>
</dbReference>
<dbReference type="Pfam" id="PF05368">
    <property type="entry name" value="NmrA"/>
    <property type="match status" value="1"/>
</dbReference>
<sequence length="320" mass="34349">MICGDLKAWSCVSLLSRRRLARRTPMQRLGGSPGAAGFKTFAVFGAGLVGAPIVRALHARGATVIAVIRPGTAHQALPLPAQVPVFERACTEAYEIGQLLRENSVEVVISTLSAANVDSQNCLAETAREAGARLFVPSEFGIVSEGVTDFVAVIEHLKSCDIPYARFYVGFFMETIPAMMGLSVNRKINVVGCGNMPCSFTASEDVAGFVAHVLTTLPPSELHNKTFRLQGDRSTLSDLAILFDTDLNFVNMVPGPMGEVWTRMQLAAESGMASTGWDLGKCDEGKDCAGCTNKLWPGHEWKTIVKFFKLKGSKYAVAGG</sequence>
<gene>
    <name evidence="4" type="ORF">HMN09_00984800</name>
</gene>
<keyword evidence="5" id="KW-1185">Reference proteome</keyword>
<keyword evidence="1" id="KW-0521">NADP</keyword>
<dbReference type="SUPFAM" id="SSF51735">
    <property type="entry name" value="NAD(P)-binding Rossmann-fold domains"/>
    <property type="match status" value="1"/>
</dbReference>
<name>A0A8H6SHN6_MYCCL</name>
<evidence type="ECO:0000256" key="1">
    <source>
        <dbReference type="ARBA" id="ARBA00022857"/>
    </source>
</evidence>
<evidence type="ECO:0000313" key="4">
    <source>
        <dbReference type="EMBL" id="KAF7299788.1"/>
    </source>
</evidence>
<evidence type="ECO:0000259" key="3">
    <source>
        <dbReference type="Pfam" id="PF05368"/>
    </source>
</evidence>
<accession>A0A8H6SHN6</accession>
<reference evidence="4" key="1">
    <citation type="submission" date="2020-05" db="EMBL/GenBank/DDBJ databases">
        <title>Mycena genomes resolve the evolution of fungal bioluminescence.</title>
        <authorList>
            <person name="Tsai I.J."/>
        </authorList>
    </citation>
    <scope>NUCLEOTIDE SEQUENCE</scope>
    <source>
        <strain evidence="4">110903Hualien_Pintung</strain>
    </source>
</reference>
<dbReference type="PANTHER" id="PTHR47706">
    <property type="entry name" value="NMRA-LIKE FAMILY PROTEIN"/>
    <property type="match status" value="1"/>
</dbReference>
<keyword evidence="2" id="KW-0560">Oxidoreductase</keyword>
<dbReference type="PANTHER" id="PTHR47706:SF9">
    <property type="entry name" value="NMRA-LIKE DOMAIN-CONTAINING PROTEIN-RELATED"/>
    <property type="match status" value="1"/>
</dbReference>
<evidence type="ECO:0000313" key="5">
    <source>
        <dbReference type="Proteomes" id="UP000613580"/>
    </source>
</evidence>
<dbReference type="InterPro" id="IPR008030">
    <property type="entry name" value="NmrA-like"/>
</dbReference>
<feature type="domain" description="NmrA-like" evidence="3">
    <location>
        <begin position="39"/>
        <end position="273"/>
    </location>
</feature>
<comment type="caution">
    <text evidence="4">The sequence shown here is derived from an EMBL/GenBank/DDBJ whole genome shotgun (WGS) entry which is preliminary data.</text>
</comment>
<dbReference type="GO" id="GO:0016491">
    <property type="term" value="F:oxidoreductase activity"/>
    <property type="evidence" value="ECO:0007669"/>
    <property type="project" value="UniProtKB-KW"/>
</dbReference>
<organism evidence="4 5">
    <name type="scientific">Mycena chlorophos</name>
    <name type="common">Agaric fungus</name>
    <name type="synonym">Agaricus chlorophos</name>
    <dbReference type="NCBI Taxonomy" id="658473"/>
    <lineage>
        <taxon>Eukaryota</taxon>
        <taxon>Fungi</taxon>
        <taxon>Dikarya</taxon>
        <taxon>Basidiomycota</taxon>
        <taxon>Agaricomycotina</taxon>
        <taxon>Agaricomycetes</taxon>
        <taxon>Agaricomycetidae</taxon>
        <taxon>Agaricales</taxon>
        <taxon>Marasmiineae</taxon>
        <taxon>Mycenaceae</taxon>
        <taxon>Mycena</taxon>
    </lineage>
</organism>
<protein>
    <submittedName>
        <fullName evidence="4">NmrA domain-containing protein</fullName>
    </submittedName>
</protein>
<dbReference type="OrthoDB" id="5283654at2759"/>
<dbReference type="InterPro" id="IPR036291">
    <property type="entry name" value="NAD(P)-bd_dom_sf"/>
</dbReference>
<dbReference type="InterPro" id="IPR051609">
    <property type="entry name" value="NmrA/Isoflavone_reductase-like"/>
</dbReference>
<evidence type="ECO:0000256" key="2">
    <source>
        <dbReference type="ARBA" id="ARBA00023002"/>
    </source>
</evidence>
<dbReference type="EMBL" id="JACAZE010000014">
    <property type="protein sequence ID" value="KAF7299788.1"/>
    <property type="molecule type" value="Genomic_DNA"/>
</dbReference>